<dbReference type="Pfam" id="PF14103">
    <property type="entry name" value="DUF4276"/>
    <property type="match status" value="1"/>
</dbReference>
<dbReference type="AlphaFoldDB" id="A0A1B7X6Z6"/>
<sequence length="245" mass="27845">MKKIAFFVEGQTEQLFINKLLIEIAGQKNILVELEQFQGYGRRPTKNIYPKTASNPVSPKHHALITDCKGDSSVRSRIIDNYQTLFLQGYTQIVGLLDFYPRNLCPETNLTQFENELINGTVKRNRQVAPPLPANTAIVVAVNEIESWFLSECNHFTCVDAILTNSFIVSRVGFDPCIDDMTLRSHPAQDLHDIYQLVGKAYKNKKKDTVERTIECLDYANIYIKIASKITKLNDLVSIINTFLT</sequence>
<reference evidence="1 2" key="1">
    <citation type="submission" date="2015-09" db="EMBL/GenBank/DDBJ databases">
        <title>Aphanizomenon flos-aquae WA102.</title>
        <authorList>
            <person name="Driscoll C."/>
        </authorList>
    </citation>
    <scope>NUCLEOTIDE SEQUENCE [LARGE SCALE GENOMIC DNA]</scope>
    <source>
        <strain evidence="1">WA102</strain>
    </source>
</reference>
<dbReference type="InterPro" id="IPR025455">
    <property type="entry name" value="DUF4276"/>
</dbReference>
<accession>A0A1B7X6Z6</accession>
<evidence type="ECO:0000313" key="2">
    <source>
        <dbReference type="Proteomes" id="UP000092093"/>
    </source>
</evidence>
<dbReference type="EMBL" id="LJOW01000008">
    <property type="protein sequence ID" value="OBQ45117.1"/>
    <property type="molecule type" value="Genomic_DNA"/>
</dbReference>
<evidence type="ECO:0008006" key="3">
    <source>
        <dbReference type="Google" id="ProtNLM"/>
    </source>
</evidence>
<dbReference type="PATRIC" id="fig|1710896.3.peg.684"/>
<proteinExistence type="predicted"/>
<gene>
    <name evidence="1" type="ORF">AN484_03145</name>
</gene>
<organism evidence="1 2">
    <name type="scientific">Aphanizomenon flos-aquae WA102</name>
    <dbReference type="NCBI Taxonomy" id="1710896"/>
    <lineage>
        <taxon>Bacteria</taxon>
        <taxon>Bacillati</taxon>
        <taxon>Cyanobacteriota</taxon>
        <taxon>Cyanophyceae</taxon>
        <taxon>Nostocales</taxon>
        <taxon>Aphanizomenonaceae</taxon>
        <taxon>Aphanizomenon</taxon>
    </lineage>
</organism>
<evidence type="ECO:0000313" key="1">
    <source>
        <dbReference type="EMBL" id="OBQ45117.1"/>
    </source>
</evidence>
<name>A0A1B7X6Z6_APHFL</name>
<comment type="caution">
    <text evidence="1">The sequence shown here is derived from an EMBL/GenBank/DDBJ whole genome shotgun (WGS) entry which is preliminary data.</text>
</comment>
<protein>
    <recommendedName>
        <fullName evidence="3">DUF4276 family protein</fullName>
    </recommendedName>
</protein>
<dbReference type="Proteomes" id="UP000092093">
    <property type="component" value="Unassembled WGS sequence"/>
</dbReference>